<keyword evidence="2" id="KW-1185">Reference proteome</keyword>
<protein>
    <submittedName>
        <fullName evidence="1">Uncharacterized protein</fullName>
    </submittedName>
</protein>
<name>A0A086ZJS2_9BIFI</name>
<evidence type="ECO:0000313" key="2">
    <source>
        <dbReference type="Proteomes" id="UP000029096"/>
    </source>
</evidence>
<evidence type="ECO:0000313" key="1">
    <source>
        <dbReference type="EMBL" id="KFI46772.1"/>
    </source>
</evidence>
<dbReference type="AlphaFoldDB" id="A0A086ZJS2"/>
<organism evidence="1 2">
    <name type="scientific">Bifidobacterium bohemicum DSM 22767</name>
    <dbReference type="NCBI Taxonomy" id="1437606"/>
    <lineage>
        <taxon>Bacteria</taxon>
        <taxon>Bacillati</taxon>
        <taxon>Actinomycetota</taxon>
        <taxon>Actinomycetes</taxon>
        <taxon>Bifidobacteriales</taxon>
        <taxon>Bifidobacteriaceae</taxon>
        <taxon>Bifidobacterium</taxon>
    </lineage>
</organism>
<reference evidence="1 2" key="1">
    <citation type="submission" date="2014-03" db="EMBL/GenBank/DDBJ databases">
        <title>Genomics of Bifidobacteria.</title>
        <authorList>
            <person name="Ventura M."/>
            <person name="Milani C."/>
            <person name="Lugli G.A."/>
        </authorList>
    </citation>
    <scope>NUCLEOTIDE SEQUENCE [LARGE SCALE GENOMIC DNA]</scope>
    <source>
        <strain evidence="1 2">DSM 22767</strain>
    </source>
</reference>
<dbReference type="Proteomes" id="UP000029096">
    <property type="component" value="Unassembled WGS sequence"/>
</dbReference>
<dbReference type="EMBL" id="JGYP01000001">
    <property type="protein sequence ID" value="KFI46772.1"/>
    <property type="molecule type" value="Genomic_DNA"/>
</dbReference>
<comment type="caution">
    <text evidence="1">The sequence shown here is derived from an EMBL/GenBank/DDBJ whole genome shotgun (WGS) entry which is preliminary data.</text>
</comment>
<accession>A0A086ZJS2</accession>
<sequence>MRANWGVAIILPVGYGPVRKMPGEMCGRLHCRLGRRAVVAKYGFHPGESVMFHENINTPLSYALDETVNRNRVARDVP</sequence>
<proteinExistence type="predicted"/>
<gene>
    <name evidence="1" type="ORF">BBOH_0244</name>
</gene>